<gene>
    <name evidence="4" type="ORF">FH966_15190</name>
</gene>
<sequence>MHIPPYYKKSTWQRFLAGAFAGAIIAYLIFVYMFGSMYGEMLEENRELKSEVTELKNRNEALLDDNKDLDKKTKEEAKVETIEITVINPNDLPDRLIIHELENLIKDEIDHIVGKKVSLISESYELMTSTIENKDFTIDDFDIQVTIKKLVITKAVELSVKAEVYSGT</sequence>
<dbReference type="InterPro" id="IPR058620">
    <property type="entry name" value="YtrI_C"/>
</dbReference>
<reference evidence="4 5" key="1">
    <citation type="submission" date="2019-07" db="EMBL/GenBank/DDBJ databases">
        <title>Genomic analysis of Lentibacillus sp. NKC851-2.</title>
        <authorList>
            <person name="Oh Y.J."/>
        </authorList>
    </citation>
    <scope>NUCLEOTIDE SEQUENCE [LARGE SCALE GENOMIC DNA]</scope>
    <source>
        <strain evidence="4 5">NKC851-2</strain>
    </source>
</reference>
<evidence type="ECO:0000313" key="4">
    <source>
        <dbReference type="EMBL" id="TRM12941.1"/>
    </source>
</evidence>
<dbReference type="NCBIfam" id="NF041479">
    <property type="entry name" value="spor_membprot_YtrI"/>
    <property type="match status" value="1"/>
</dbReference>
<organism evidence="4 5">
    <name type="scientific">Lentibacillus cibarius</name>
    <dbReference type="NCBI Taxonomy" id="2583219"/>
    <lineage>
        <taxon>Bacteria</taxon>
        <taxon>Bacillati</taxon>
        <taxon>Bacillota</taxon>
        <taxon>Bacilli</taxon>
        <taxon>Bacillales</taxon>
        <taxon>Bacillaceae</taxon>
        <taxon>Lentibacillus</taxon>
    </lineage>
</organism>
<evidence type="ECO:0000256" key="2">
    <source>
        <dbReference type="SAM" id="Phobius"/>
    </source>
</evidence>
<feature type="transmembrane region" description="Helical" evidence="2">
    <location>
        <begin position="12"/>
        <end position="34"/>
    </location>
</feature>
<keyword evidence="2" id="KW-1133">Transmembrane helix</keyword>
<keyword evidence="1" id="KW-0175">Coiled coil</keyword>
<keyword evidence="2" id="KW-0472">Membrane</keyword>
<feature type="coiled-coil region" evidence="1">
    <location>
        <begin position="38"/>
        <end position="72"/>
    </location>
</feature>
<accession>A0A549YM35</accession>
<evidence type="ECO:0000313" key="5">
    <source>
        <dbReference type="Proteomes" id="UP000319280"/>
    </source>
</evidence>
<evidence type="ECO:0000256" key="1">
    <source>
        <dbReference type="SAM" id="Coils"/>
    </source>
</evidence>
<name>A0A549YM35_9BACI</name>
<dbReference type="RefSeq" id="WP_142791847.1">
    <property type="nucleotide sequence ID" value="NZ_VJMZ01000001.1"/>
</dbReference>
<keyword evidence="5" id="KW-1185">Reference proteome</keyword>
<dbReference type="InterPro" id="IPR048198">
    <property type="entry name" value="YtrI"/>
</dbReference>
<dbReference type="EMBL" id="VJMZ01000001">
    <property type="protein sequence ID" value="TRM12941.1"/>
    <property type="molecule type" value="Genomic_DNA"/>
</dbReference>
<protein>
    <recommendedName>
        <fullName evidence="3">Sporulation membrane protein YtrI C-terminal domain-containing protein</fullName>
    </recommendedName>
</protein>
<dbReference type="AlphaFoldDB" id="A0A549YM35"/>
<keyword evidence="2" id="KW-0812">Transmembrane</keyword>
<proteinExistence type="predicted"/>
<dbReference type="Pfam" id="PF26347">
    <property type="entry name" value="YtrI_sporulation"/>
    <property type="match status" value="1"/>
</dbReference>
<dbReference type="Proteomes" id="UP000319280">
    <property type="component" value="Unassembled WGS sequence"/>
</dbReference>
<feature type="domain" description="Sporulation membrane protein YtrI C-terminal" evidence="3">
    <location>
        <begin position="81"/>
        <end position="163"/>
    </location>
</feature>
<comment type="caution">
    <text evidence="4">The sequence shown here is derived from an EMBL/GenBank/DDBJ whole genome shotgun (WGS) entry which is preliminary data.</text>
</comment>
<evidence type="ECO:0000259" key="3">
    <source>
        <dbReference type="Pfam" id="PF26347"/>
    </source>
</evidence>